<protein>
    <submittedName>
        <fullName evidence="2">F-box domain-containing protein</fullName>
    </submittedName>
</protein>
<accession>A0AC34FIR7</accession>
<evidence type="ECO:0000313" key="2">
    <source>
        <dbReference type="WBParaSite" id="ES5_v2.g16830.t1"/>
    </source>
</evidence>
<dbReference type="Proteomes" id="UP000887579">
    <property type="component" value="Unplaced"/>
</dbReference>
<proteinExistence type="predicted"/>
<evidence type="ECO:0000313" key="1">
    <source>
        <dbReference type="Proteomes" id="UP000887579"/>
    </source>
</evidence>
<sequence length="580" mass="62781">MTEARAPLSLKEDVTPRSSNSTEAVTTAIDISTLLHLDSFNDDVLFAIFKRLDIQNRLTCAKVSHRWNKLLKKWVDIRSIAISEKHFSIKNEFIEASIPFKVQDSTRINAMVLMFLKKCSHAFNLVIHNAQVLKYFATIWSKFENLELLVLPNDTFDELKFKDSTTLLHLLSNSKLQSLHILEHVKAFPSKKRIFAPLHVSVMSSKRLQVFHAHGIILGPFAIEKLAEKYYDTLQELRISAVCVHTPDAARYWNAISKFKGLKVLELPPSLFSISQNLALTNIAVLPTLQKLESISVFICPNAGIEVGLFLSSVPKSLRKLIVRTYADELPVSVMAALNQQKICVCFLHVPKSLRKLIVRTYADELPVSVMAVLNQQKICVYSVVTATEGLTIASSPLCTTQESTAITQGSVTPPSTPLTSVSLASTQEATSSISVASTQASEIQPARENSSVAENRGNPLNPAATAQPIIAPSTNAAPAQELPAPTPPVVVPSTLPAAPIQDANSNNALPTAAAAQNIPAFIEEHDLSSPHSSPSTSNTSLASTSSGQSTTSSTSGTTSVSTATTSTTSNSSVGTGWFN</sequence>
<reference evidence="2" key="1">
    <citation type="submission" date="2022-11" db="UniProtKB">
        <authorList>
            <consortium name="WormBaseParasite"/>
        </authorList>
    </citation>
    <scope>IDENTIFICATION</scope>
</reference>
<organism evidence="1 2">
    <name type="scientific">Panagrolaimus sp. ES5</name>
    <dbReference type="NCBI Taxonomy" id="591445"/>
    <lineage>
        <taxon>Eukaryota</taxon>
        <taxon>Metazoa</taxon>
        <taxon>Ecdysozoa</taxon>
        <taxon>Nematoda</taxon>
        <taxon>Chromadorea</taxon>
        <taxon>Rhabditida</taxon>
        <taxon>Tylenchina</taxon>
        <taxon>Panagrolaimomorpha</taxon>
        <taxon>Panagrolaimoidea</taxon>
        <taxon>Panagrolaimidae</taxon>
        <taxon>Panagrolaimus</taxon>
    </lineage>
</organism>
<dbReference type="WBParaSite" id="ES5_v2.g16830.t1">
    <property type="protein sequence ID" value="ES5_v2.g16830.t1"/>
    <property type="gene ID" value="ES5_v2.g16830"/>
</dbReference>
<name>A0AC34FIR7_9BILA</name>